<dbReference type="PANTHER" id="PTHR14969">
    <property type="entry name" value="SPHINGOSINE-1-PHOSPHATE PHOSPHOHYDROLASE"/>
    <property type="match status" value="1"/>
</dbReference>
<organism evidence="3">
    <name type="scientific">Alkalihalophilus sp. As8PL</name>
    <dbReference type="NCBI Taxonomy" id="3237103"/>
    <lineage>
        <taxon>Bacteria</taxon>
        <taxon>Bacillati</taxon>
        <taxon>Bacillota</taxon>
        <taxon>Bacilli</taxon>
        <taxon>Bacillales</taxon>
        <taxon>Bacillaceae</taxon>
        <taxon>Alkalihalophilus</taxon>
    </lineage>
</organism>
<keyword evidence="1" id="KW-0472">Membrane</keyword>
<sequence>MKQYLLYSLHALMITVFISTVLVIDSNAYDKQLLLWLETTISTSTQSLMGYFTKLGSGEVILGITFIIMGLLFFTKQRMMSLLLGVIVFGGLALNLSLKLLFQRERPGEMRYIEAFGHTFEMASYSFPSGHTMRTVLLFAFIMYLSYLFIRNRSLRVITYSIAFLCIVLVALSRMVLEAHYPSDIIAAISISIVWFTLCVQLYPRIIQSIKQTKALT</sequence>
<feature type="transmembrane region" description="Helical" evidence="1">
    <location>
        <begin position="82"/>
        <end position="102"/>
    </location>
</feature>
<accession>A0AB39BVL2</accession>
<protein>
    <submittedName>
        <fullName evidence="3">Phosphatase PAP2 family protein</fullName>
    </submittedName>
</protein>
<reference evidence="3" key="1">
    <citation type="submission" date="2024-07" db="EMBL/GenBank/DDBJ databases">
        <title>Identification and characteristics of an arsenic-resistant bacterial isolate, which belongs to a novel species.</title>
        <authorList>
            <person name="Juszczyk A."/>
            <person name="Kowalczyk A."/>
            <person name="Was K."/>
            <person name="Kosowicz W."/>
            <person name="Budzyn A."/>
            <person name="Latowski D."/>
        </authorList>
    </citation>
    <scope>NUCLEOTIDE SEQUENCE</scope>
    <source>
        <strain evidence="3">As8PL</strain>
    </source>
</reference>
<dbReference type="AlphaFoldDB" id="A0AB39BVL2"/>
<keyword evidence="1" id="KW-1133">Transmembrane helix</keyword>
<dbReference type="Pfam" id="PF01569">
    <property type="entry name" value="PAP2"/>
    <property type="match status" value="1"/>
</dbReference>
<keyword evidence="1" id="KW-0812">Transmembrane</keyword>
<dbReference type="RefSeq" id="WP_368504923.1">
    <property type="nucleotide sequence ID" value="NZ_CP162551.1"/>
</dbReference>
<gene>
    <name evidence="3" type="ORF">AB3N04_04535</name>
</gene>
<proteinExistence type="predicted"/>
<dbReference type="SMART" id="SM00014">
    <property type="entry name" value="acidPPc"/>
    <property type="match status" value="1"/>
</dbReference>
<dbReference type="Gene3D" id="1.20.144.10">
    <property type="entry name" value="Phosphatidic acid phosphatase type 2/haloperoxidase"/>
    <property type="match status" value="2"/>
</dbReference>
<feature type="transmembrane region" description="Helical" evidence="1">
    <location>
        <begin position="5"/>
        <end position="24"/>
    </location>
</feature>
<feature type="domain" description="Phosphatidic acid phosphatase type 2/haloperoxidase" evidence="2">
    <location>
        <begin position="81"/>
        <end position="200"/>
    </location>
</feature>
<dbReference type="InterPro" id="IPR000326">
    <property type="entry name" value="PAP2/HPO"/>
</dbReference>
<evidence type="ECO:0000259" key="2">
    <source>
        <dbReference type="SMART" id="SM00014"/>
    </source>
</evidence>
<dbReference type="CDD" id="cd03392">
    <property type="entry name" value="PAP2_like_2"/>
    <property type="match status" value="1"/>
</dbReference>
<feature type="transmembrane region" description="Helical" evidence="1">
    <location>
        <begin position="157"/>
        <end position="177"/>
    </location>
</feature>
<name>A0AB39BVL2_9BACI</name>
<feature type="transmembrane region" description="Helical" evidence="1">
    <location>
        <begin position="55"/>
        <end position="75"/>
    </location>
</feature>
<dbReference type="PANTHER" id="PTHR14969:SF13">
    <property type="entry name" value="AT30094P"/>
    <property type="match status" value="1"/>
</dbReference>
<dbReference type="EMBL" id="CP162551">
    <property type="protein sequence ID" value="XDI37590.1"/>
    <property type="molecule type" value="Genomic_DNA"/>
</dbReference>
<dbReference type="SUPFAM" id="SSF48317">
    <property type="entry name" value="Acid phosphatase/Vanadium-dependent haloperoxidase"/>
    <property type="match status" value="1"/>
</dbReference>
<dbReference type="InterPro" id="IPR036938">
    <property type="entry name" value="PAP2/HPO_sf"/>
</dbReference>
<evidence type="ECO:0000256" key="1">
    <source>
        <dbReference type="SAM" id="Phobius"/>
    </source>
</evidence>
<feature type="transmembrane region" description="Helical" evidence="1">
    <location>
        <begin position="132"/>
        <end position="150"/>
    </location>
</feature>
<evidence type="ECO:0000313" key="3">
    <source>
        <dbReference type="EMBL" id="XDI37590.1"/>
    </source>
</evidence>
<feature type="transmembrane region" description="Helical" evidence="1">
    <location>
        <begin position="183"/>
        <end position="204"/>
    </location>
</feature>